<proteinExistence type="predicted"/>
<keyword evidence="1" id="KW-1133">Transmembrane helix</keyword>
<evidence type="ECO:0000313" key="3">
    <source>
        <dbReference type="Proteomes" id="UP001225957"/>
    </source>
</evidence>
<keyword evidence="1" id="KW-0472">Membrane</keyword>
<reference evidence="2 3" key="1">
    <citation type="submission" date="2023-04" db="EMBL/GenBank/DDBJ databases">
        <title>Halomonas strains isolated from rhizosphere soil.</title>
        <authorList>
            <person name="Xu L."/>
            <person name="Sun J.-Q."/>
        </authorList>
    </citation>
    <scope>NUCLEOTIDE SEQUENCE [LARGE SCALE GENOMIC DNA]</scope>
    <source>
        <strain evidence="2 3">LR5S20</strain>
    </source>
</reference>
<feature type="transmembrane region" description="Helical" evidence="1">
    <location>
        <begin position="6"/>
        <end position="24"/>
    </location>
</feature>
<sequence>MIEAIPLSATALLPIGLSVLRLVAERSGESVKTTTPGHDHHQACHVDFNFDDNIKRFGVCLLIAIAWPASMGGLGNATGRHAPNAIVFDTGAVNIARMARGGVILNVLGIALITLFCYMLGGFAFGLQF</sequence>
<evidence type="ECO:0000313" key="2">
    <source>
        <dbReference type="EMBL" id="MDI5892554.1"/>
    </source>
</evidence>
<keyword evidence="1" id="KW-0812">Transmembrane</keyword>
<keyword evidence="3" id="KW-1185">Reference proteome</keyword>
<organism evidence="2 3">
    <name type="scientific">Halomonas rhizosphaerae</name>
    <dbReference type="NCBI Taxonomy" id="3043296"/>
    <lineage>
        <taxon>Bacteria</taxon>
        <taxon>Pseudomonadati</taxon>
        <taxon>Pseudomonadota</taxon>
        <taxon>Gammaproteobacteria</taxon>
        <taxon>Oceanospirillales</taxon>
        <taxon>Halomonadaceae</taxon>
        <taxon>Halomonas</taxon>
    </lineage>
</organism>
<accession>A0ABT6V2W8</accession>
<dbReference type="Proteomes" id="UP001225957">
    <property type="component" value="Unassembled WGS sequence"/>
</dbReference>
<name>A0ABT6V2W8_9GAMM</name>
<comment type="caution">
    <text evidence="2">The sequence shown here is derived from an EMBL/GenBank/DDBJ whole genome shotgun (WGS) entry which is preliminary data.</text>
</comment>
<feature type="transmembrane region" description="Helical" evidence="1">
    <location>
        <begin position="103"/>
        <end position="127"/>
    </location>
</feature>
<evidence type="ECO:0000256" key="1">
    <source>
        <dbReference type="SAM" id="Phobius"/>
    </source>
</evidence>
<dbReference type="EMBL" id="JASCQP010000034">
    <property type="protein sequence ID" value="MDI5892554.1"/>
    <property type="molecule type" value="Genomic_DNA"/>
</dbReference>
<protein>
    <submittedName>
        <fullName evidence="2">Uncharacterized protein</fullName>
    </submittedName>
</protein>
<gene>
    <name evidence="2" type="ORF">QLQ83_15780</name>
</gene>
<dbReference type="RefSeq" id="WP_282736472.1">
    <property type="nucleotide sequence ID" value="NZ_JASCQP010000034.1"/>
</dbReference>